<feature type="region of interest" description="Disordered" evidence="5">
    <location>
        <begin position="1"/>
        <end position="31"/>
    </location>
</feature>
<protein>
    <recommendedName>
        <fullName evidence="7">TMEM205-like domain-containing protein</fullName>
    </recommendedName>
</protein>
<dbReference type="Proteomes" id="UP001168990">
    <property type="component" value="Unassembled WGS sequence"/>
</dbReference>
<evidence type="ECO:0000256" key="1">
    <source>
        <dbReference type="ARBA" id="ARBA00004370"/>
    </source>
</evidence>
<dbReference type="PANTHER" id="PTHR23241">
    <property type="entry name" value="LATE EMBRYOGENESIS ABUNDANT PLANTS LEA-RELATED"/>
    <property type="match status" value="1"/>
</dbReference>
<evidence type="ECO:0000256" key="6">
    <source>
        <dbReference type="SAM" id="Phobius"/>
    </source>
</evidence>
<comment type="subcellular location">
    <subcellularLocation>
        <location evidence="1">Membrane</location>
    </subcellularLocation>
</comment>
<organism evidence="8 9">
    <name type="scientific">Microctonus aethiopoides</name>
    <dbReference type="NCBI Taxonomy" id="144406"/>
    <lineage>
        <taxon>Eukaryota</taxon>
        <taxon>Metazoa</taxon>
        <taxon>Ecdysozoa</taxon>
        <taxon>Arthropoda</taxon>
        <taxon>Hexapoda</taxon>
        <taxon>Insecta</taxon>
        <taxon>Pterygota</taxon>
        <taxon>Neoptera</taxon>
        <taxon>Endopterygota</taxon>
        <taxon>Hymenoptera</taxon>
        <taxon>Apocrita</taxon>
        <taxon>Ichneumonoidea</taxon>
        <taxon>Braconidae</taxon>
        <taxon>Euphorinae</taxon>
        <taxon>Microctonus</taxon>
    </lineage>
</organism>
<feature type="transmembrane region" description="Helical" evidence="6">
    <location>
        <begin position="232"/>
        <end position="253"/>
    </location>
</feature>
<evidence type="ECO:0000256" key="4">
    <source>
        <dbReference type="ARBA" id="ARBA00023136"/>
    </source>
</evidence>
<evidence type="ECO:0000256" key="5">
    <source>
        <dbReference type="SAM" id="MobiDB-lite"/>
    </source>
</evidence>
<keyword evidence="3 6" id="KW-1133">Transmembrane helix</keyword>
<reference evidence="8" key="1">
    <citation type="journal article" date="2023" name="bioRxiv">
        <title>Scaffold-level genome assemblies of two parasitoid biocontrol wasps reveal the parthenogenesis mechanism and an associated novel virus.</title>
        <authorList>
            <person name="Inwood S."/>
            <person name="Skelly J."/>
            <person name="Guhlin J."/>
            <person name="Harrop T."/>
            <person name="Goldson S."/>
            <person name="Dearden P."/>
        </authorList>
    </citation>
    <scope>NUCLEOTIDE SEQUENCE</scope>
    <source>
        <strain evidence="8">Irish</strain>
        <tissue evidence="8">Whole body</tissue>
    </source>
</reference>
<proteinExistence type="predicted"/>
<reference evidence="8" key="2">
    <citation type="submission" date="2023-03" db="EMBL/GenBank/DDBJ databases">
        <authorList>
            <person name="Inwood S.N."/>
            <person name="Skelly J.G."/>
            <person name="Guhlin J."/>
            <person name="Harrop T.W.R."/>
            <person name="Goldson S.G."/>
            <person name="Dearden P.K."/>
        </authorList>
    </citation>
    <scope>NUCLEOTIDE SEQUENCE</scope>
    <source>
        <strain evidence="8">Irish</strain>
        <tissue evidence="8">Whole body</tissue>
    </source>
</reference>
<dbReference type="Pfam" id="PF13664">
    <property type="entry name" value="DUF4149"/>
    <property type="match status" value="1"/>
</dbReference>
<dbReference type="AlphaFoldDB" id="A0AA39KSB0"/>
<keyword evidence="9" id="KW-1185">Reference proteome</keyword>
<dbReference type="InterPro" id="IPR053009">
    <property type="entry name" value="Xanthocillin_Biosynth-Assoc"/>
</dbReference>
<feature type="transmembrane region" description="Helical" evidence="6">
    <location>
        <begin position="124"/>
        <end position="140"/>
    </location>
</feature>
<feature type="transmembrane region" description="Helical" evidence="6">
    <location>
        <begin position="160"/>
        <end position="188"/>
    </location>
</feature>
<dbReference type="PANTHER" id="PTHR23241:SF102">
    <property type="entry name" value="LD23009P"/>
    <property type="match status" value="1"/>
</dbReference>
<keyword evidence="4 6" id="KW-0472">Membrane</keyword>
<evidence type="ECO:0000313" key="9">
    <source>
        <dbReference type="Proteomes" id="UP001168990"/>
    </source>
</evidence>
<dbReference type="InterPro" id="IPR025423">
    <property type="entry name" value="TMEM205-like"/>
</dbReference>
<feature type="transmembrane region" description="Helical" evidence="6">
    <location>
        <begin position="303"/>
        <end position="324"/>
    </location>
</feature>
<evidence type="ECO:0000256" key="2">
    <source>
        <dbReference type="ARBA" id="ARBA00022692"/>
    </source>
</evidence>
<name>A0AA39KSB0_9HYME</name>
<comment type="caution">
    <text evidence="8">The sequence shown here is derived from an EMBL/GenBank/DDBJ whole genome shotgun (WGS) entry which is preliminary data.</text>
</comment>
<feature type="compositionally biased region" description="Polar residues" evidence="5">
    <location>
        <begin position="15"/>
        <end position="31"/>
    </location>
</feature>
<feature type="domain" description="TMEM205-like" evidence="7">
    <location>
        <begin position="165"/>
        <end position="259"/>
    </location>
</feature>
<sequence>MCIREVSTGEESDNEMQNQDQNKSQDESQYSDVQNAVLNSEVIPDQVKTKIRKVIDKYTERSNIKNADTSNNEKKINLQPEKETDVVAQTVNNIKIFTDFTTKYWETFKQSNAYKILFRTTQPAHVIAIIAVLCIVSAVVPRSDDKVNNANESHSKVLSLIYLTSFILHMGSQFWMTFVSGLSLYFALPKRNFSEVQRVLFPRYFTINACFSITTLIIFLKYHAFHTWDTEIAIQVSALFTALFLELVIRLYLTPPLVGLLSAKVAIEKAAGIGTKVGSHNLGPLENCPHYVKMNRAFRKIHTIIAIGNILTMVCTVIHLNYLAGKICF</sequence>
<gene>
    <name evidence="8" type="ORF">PV328_005169</name>
</gene>
<keyword evidence="2 6" id="KW-0812">Transmembrane</keyword>
<evidence type="ECO:0000259" key="7">
    <source>
        <dbReference type="Pfam" id="PF13664"/>
    </source>
</evidence>
<evidence type="ECO:0000313" key="8">
    <source>
        <dbReference type="EMBL" id="KAK0171761.1"/>
    </source>
</evidence>
<evidence type="ECO:0000256" key="3">
    <source>
        <dbReference type="ARBA" id="ARBA00022989"/>
    </source>
</evidence>
<feature type="transmembrane region" description="Helical" evidence="6">
    <location>
        <begin position="200"/>
        <end position="220"/>
    </location>
</feature>
<accession>A0AA39KSB0</accession>
<dbReference type="GO" id="GO:0016020">
    <property type="term" value="C:membrane"/>
    <property type="evidence" value="ECO:0007669"/>
    <property type="project" value="UniProtKB-SubCell"/>
</dbReference>
<dbReference type="EMBL" id="JAQQBS010000002">
    <property type="protein sequence ID" value="KAK0171761.1"/>
    <property type="molecule type" value="Genomic_DNA"/>
</dbReference>